<keyword evidence="2" id="KW-1185">Reference proteome</keyword>
<dbReference type="EMBL" id="LGUF01000007">
    <property type="protein sequence ID" value="KON88945.1"/>
    <property type="molecule type" value="Genomic_DNA"/>
</dbReference>
<organism evidence="1 2">
    <name type="scientific">Sporosarcina globispora</name>
    <name type="common">Bacillus globisporus</name>
    <dbReference type="NCBI Taxonomy" id="1459"/>
    <lineage>
        <taxon>Bacteria</taxon>
        <taxon>Bacillati</taxon>
        <taxon>Bacillota</taxon>
        <taxon>Bacilli</taxon>
        <taxon>Bacillales</taxon>
        <taxon>Caryophanaceae</taxon>
        <taxon>Sporosarcina</taxon>
    </lineage>
</organism>
<evidence type="ECO:0000313" key="2">
    <source>
        <dbReference type="Proteomes" id="UP000037109"/>
    </source>
</evidence>
<dbReference type="AlphaFoldDB" id="A0A0M0GGC3"/>
<comment type="caution">
    <text evidence="1">The sequence shown here is derived from an EMBL/GenBank/DDBJ whole genome shotgun (WGS) entry which is preliminary data.</text>
</comment>
<proteinExistence type="predicted"/>
<dbReference type="PATRIC" id="fig|1459.3.peg.4541"/>
<gene>
    <name evidence="1" type="ORF">AF332_20575</name>
</gene>
<protein>
    <submittedName>
        <fullName evidence="1">Uncharacterized protein</fullName>
    </submittedName>
</protein>
<dbReference type="Proteomes" id="UP000037109">
    <property type="component" value="Unassembled WGS sequence"/>
</dbReference>
<dbReference type="RefSeq" id="WP_053436334.1">
    <property type="nucleotide sequence ID" value="NZ_LGUF01000007.1"/>
</dbReference>
<name>A0A0M0GGC3_SPOGL</name>
<reference evidence="2" key="1">
    <citation type="submission" date="2015-07" db="EMBL/GenBank/DDBJ databases">
        <title>Fjat-10036 dsm4.</title>
        <authorList>
            <person name="Liu B."/>
            <person name="Wang J."/>
            <person name="Zhu Y."/>
            <person name="Liu G."/>
            <person name="Chen Q."/>
            <person name="Chen Z."/>
            <person name="Lan J."/>
            <person name="Che J."/>
            <person name="Ge C."/>
            <person name="Shi H."/>
            <person name="Pan Z."/>
            <person name="Liu X."/>
        </authorList>
    </citation>
    <scope>NUCLEOTIDE SEQUENCE [LARGE SCALE GENOMIC DNA]</scope>
    <source>
        <strain evidence="2">DSM 4</strain>
    </source>
</reference>
<evidence type="ECO:0000313" key="1">
    <source>
        <dbReference type="EMBL" id="KON88945.1"/>
    </source>
</evidence>
<sequence>MLNIFKNSLTGNEMYLHEKKVEIPKLTPDRWKKLFEKVDMLPGLIVQVLLAPKKDFYTVVVSACQLALDEVAEIVALLSDVDVEYIRKNVALHEIIEFLTKTVQRNKLDEMAKNLKSLLPQQTEE</sequence>
<dbReference type="STRING" id="1459.AF332_20575"/>
<accession>A0A0M0GGC3</accession>